<dbReference type="GO" id="GO:0005737">
    <property type="term" value="C:cytoplasm"/>
    <property type="evidence" value="ECO:0007669"/>
    <property type="project" value="TreeGrafter"/>
</dbReference>
<dbReference type="HOGENOM" id="CLU_031500_2_0_2"/>
<dbReference type="PANTHER" id="PTHR13017:SF0">
    <property type="entry name" value="METHENYLTETRAHYDROFOLATE SYNTHASE DOMAIN-CONTAINING PROTEIN"/>
    <property type="match status" value="1"/>
</dbReference>
<dbReference type="EC" id="6.3.3.2" evidence="2"/>
<dbReference type="GO" id="GO:0030272">
    <property type="term" value="F:5-formyltetrahydrofolate cyclo-ligase activity"/>
    <property type="evidence" value="ECO:0007669"/>
    <property type="project" value="UniProtKB-EC"/>
</dbReference>
<dbReference type="KEGG" id="asc:ASAC_0721"/>
<dbReference type="Proteomes" id="UP000000346">
    <property type="component" value="Chromosome"/>
</dbReference>
<sequence length="241" mass="26917">MADEKQSLRQMIWDLMERTNVASFPRPVHGRIPNFVGSRRAAENLASTEEFRRARVIKVNPDSPQRPVRELALRAGKLVLVPTPRLRGQFYLLDPSRVDPGYASSITGFTRVGEKIDVESAPNIDLIVVGSVAVSPGGFRVGKGEGYSELEYAMLREMGKVSDSTPIATTVHDVQVVSDVPHMPYDVPVDIIATPTRVIRVSPRRPRPPGLLMEYLSDGKVQDTPYLKAYLQRTGRWPRRS</sequence>
<gene>
    <name evidence="2" type="ordered locus">ASAC_0721</name>
</gene>
<keyword evidence="3" id="KW-1185">Reference proteome</keyword>
<dbReference type="AlphaFoldDB" id="D9Q1D9"/>
<dbReference type="Pfam" id="PF01812">
    <property type="entry name" value="5-FTHF_cyc-lig"/>
    <property type="match status" value="1"/>
</dbReference>
<dbReference type="InterPro" id="IPR037171">
    <property type="entry name" value="NagB/RpiA_transferase-like"/>
</dbReference>
<dbReference type="InterPro" id="IPR002698">
    <property type="entry name" value="FTHF_cligase"/>
</dbReference>
<dbReference type="GO" id="GO:0003723">
    <property type="term" value="F:RNA binding"/>
    <property type="evidence" value="ECO:0007669"/>
    <property type="project" value="UniProtKB-KW"/>
</dbReference>
<evidence type="ECO:0000313" key="3">
    <source>
        <dbReference type="Proteomes" id="UP000000346"/>
    </source>
</evidence>
<dbReference type="RefSeq" id="WP_013266639.1">
    <property type="nucleotide sequence ID" value="NC_014374.1"/>
</dbReference>
<dbReference type="Gene3D" id="3.40.50.10420">
    <property type="entry name" value="NagB/RpiA/CoA transferase-like"/>
    <property type="match status" value="1"/>
</dbReference>
<dbReference type="FunCoup" id="D9Q1D9">
    <property type="interactions" value="130"/>
</dbReference>
<dbReference type="GeneID" id="9498954"/>
<dbReference type="FunFam" id="3.40.50.10420:FF:000001">
    <property type="entry name" value="Methenyltetrahydrofolate synthase domain-containing protein"/>
    <property type="match status" value="1"/>
</dbReference>
<keyword evidence="2" id="KW-0436">Ligase</keyword>
<proteinExistence type="predicted"/>
<dbReference type="EMBL" id="CP001742">
    <property type="protein sequence ID" value="ADL19127.1"/>
    <property type="molecule type" value="Genomic_DNA"/>
</dbReference>
<dbReference type="InterPro" id="IPR024185">
    <property type="entry name" value="FTHF_cligase-like_sf"/>
</dbReference>
<name>D9Q1D9_ACIS3</name>
<keyword evidence="1" id="KW-0694">RNA-binding</keyword>
<dbReference type="STRING" id="666510.ASAC_0721"/>
<dbReference type="PANTHER" id="PTHR13017">
    <property type="entry name" value="5-FORMYLTETRAHYDROFOLATE CYCLO-LIGASE-RELATED"/>
    <property type="match status" value="1"/>
</dbReference>
<protein>
    <submittedName>
        <fullName evidence="2">5-formyltetrahydrofolate cyclo-ligase</fullName>
        <ecNumber evidence="2">6.3.3.2</ecNumber>
    </submittedName>
</protein>
<evidence type="ECO:0000256" key="1">
    <source>
        <dbReference type="ARBA" id="ARBA00022884"/>
    </source>
</evidence>
<dbReference type="InParanoid" id="D9Q1D9"/>
<reference evidence="2 3" key="1">
    <citation type="journal article" date="2010" name="Appl. Environ. Microbiol.">
        <title>The genome sequence of the crenarchaeon Acidilobus saccharovorans supports a new order, Acidilobales, and suggests an important ecological role in terrestrial acidic hot springs.</title>
        <authorList>
            <person name="Mardanov A.V."/>
            <person name="Svetlitchnyi V.A."/>
            <person name="Beletsky A.V."/>
            <person name="Prokofeva M.I."/>
            <person name="Bonch-Osmolovskaya E.A."/>
            <person name="Ravin N.V."/>
            <person name="Skryabin K.G."/>
        </authorList>
    </citation>
    <scope>NUCLEOTIDE SEQUENCE [LARGE SCALE GENOMIC DNA]</scope>
    <source>
        <strain evidence="3">DSM 16705 / JCM 18335 / VKM B-2471 / 345-15</strain>
    </source>
</reference>
<evidence type="ECO:0000313" key="2">
    <source>
        <dbReference type="EMBL" id="ADL19127.1"/>
    </source>
</evidence>
<dbReference type="eggNOG" id="arCOG00474">
    <property type="taxonomic scope" value="Archaea"/>
</dbReference>
<dbReference type="SUPFAM" id="SSF100950">
    <property type="entry name" value="NagB/RpiA/CoA transferase-like"/>
    <property type="match status" value="1"/>
</dbReference>
<organism evidence="2 3">
    <name type="scientific">Acidilobus saccharovorans (strain DSM 16705 / JCM 18335 / VKM B-2471 / 345-15)</name>
    <dbReference type="NCBI Taxonomy" id="666510"/>
    <lineage>
        <taxon>Archaea</taxon>
        <taxon>Thermoproteota</taxon>
        <taxon>Thermoprotei</taxon>
        <taxon>Acidilobales</taxon>
        <taxon>Acidilobaceae</taxon>
        <taxon>Acidilobus</taxon>
    </lineage>
</organism>
<accession>D9Q1D9</accession>